<reference evidence="2 3" key="1">
    <citation type="submission" date="2023-06" db="EMBL/GenBank/DDBJ databases">
        <title>Actinomycetospora Odt1-22.</title>
        <authorList>
            <person name="Supong K."/>
        </authorList>
    </citation>
    <scope>NUCLEOTIDE SEQUENCE [LARGE SCALE GENOMIC DNA]</scope>
    <source>
        <strain evidence="2 3">Odt1-22</strain>
    </source>
</reference>
<accession>A0ABT7M795</accession>
<gene>
    <name evidence="2" type="ORF">QRT03_11305</name>
</gene>
<dbReference type="InterPro" id="IPR010852">
    <property type="entry name" value="ABATE"/>
</dbReference>
<protein>
    <submittedName>
        <fullName evidence="2">CGNR zinc finger domain-containing protein</fullName>
    </submittedName>
</protein>
<dbReference type="Pfam" id="PF07336">
    <property type="entry name" value="ABATE"/>
    <property type="match status" value="1"/>
</dbReference>
<proteinExistence type="predicted"/>
<sequence length="194" mass="20298">MFVPDPAPAPLHRAQSLVNTWYGRLTGGGEERLATPADLARWASACGDPLAPDEVTDDDVALALVVREGVRAVLAPRTDSGRPEDPAALAALDGVADRLPLHFTTTGPALAPGVGTARGALAAALAGLVTADPRQRERLKVCRDGRCRTSFYDTSRNGSGVWCSMAECGAANKQAAFVQRRRARRADGAGQTPA</sequence>
<dbReference type="Gene3D" id="1.10.3300.10">
    <property type="entry name" value="Jann2411-like domain"/>
    <property type="match status" value="1"/>
</dbReference>
<dbReference type="EMBL" id="JASVWF010000002">
    <property type="protein sequence ID" value="MDL5156548.1"/>
    <property type="molecule type" value="Genomic_DNA"/>
</dbReference>
<evidence type="ECO:0000313" key="3">
    <source>
        <dbReference type="Proteomes" id="UP001231924"/>
    </source>
</evidence>
<feature type="domain" description="Zinc finger CGNR" evidence="1">
    <location>
        <begin position="138"/>
        <end position="181"/>
    </location>
</feature>
<organism evidence="2 3">
    <name type="scientific">Actinomycetospora termitidis</name>
    <dbReference type="NCBI Taxonomy" id="3053470"/>
    <lineage>
        <taxon>Bacteria</taxon>
        <taxon>Bacillati</taxon>
        <taxon>Actinomycetota</taxon>
        <taxon>Actinomycetes</taxon>
        <taxon>Pseudonocardiales</taxon>
        <taxon>Pseudonocardiaceae</taxon>
        <taxon>Actinomycetospora</taxon>
    </lineage>
</organism>
<dbReference type="InterPro" id="IPR021005">
    <property type="entry name" value="Znf_CGNR"/>
</dbReference>
<dbReference type="SUPFAM" id="SSF160904">
    <property type="entry name" value="Jann2411-like"/>
    <property type="match status" value="1"/>
</dbReference>
<keyword evidence="3" id="KW-1185">Reference proteome</keyword>
<dbReference type="InterPro" id="IPR023286">
    <property type="entry name" value="ABATE_dom_sf"/>
</dbReference>
<dbReference type="PANTHER" id="PTHR35525">
    <property type="entry name" value="BLL6575 PROTEIN"/>
    <property type="match status" value="1"/>
</dbReference>
<comment type="caution">
    <text evidence="2">The sequence shown here is derived from an EMBL/GenBank/DDBJ whole genome shotgun (WGS) entry which is preliminary data.</text>
</comment>
<dbReference type="Pfam" id="PF11706">
    <property type="entry name" value="zf-CGNR"/>
    <property type="match status" value="1"/>
</dbReference>
<dbReference type="PANTHER" id="PTHR35525:SF3">
    <property type="entry name" value="BLL6575 PROTEIN"/>
    <property type="match status" value="1"/>
</dbReference>
<dbReference type="Proteomes" id="UP001231924">
    <property type="component" value="Unassembled WGS sequence"/>
</dbReference>
<dbReference type="RefSeq" id="WP_286052848.1">
    <property type="nucleotide sequence ID" value="NZ_JASVWF010000002.1"/>
</dbReference>
<name>A0ABT7M795_9PSEU</name>
<evidence type="ECO:0000259" key="1">
    <source>
        <dbReference type="Pfam" id="PF11706"/>
    </source>
</evidence>
<evidence type="ECO:0000313" key="2">
    <source>
        <dbReference type="EMBL" id="MDL5156548.1"/>
    </source>
</evidence>